<evidence type="ECO:0000313" key="2">
    <source>
        <dbReference type="Proteomes" id="UP000198619"/>
    </source>
</evidence>
<dbReference type="SUPFAM" id="SSF52980">
    <property type="entry name" value="Restriction endonuclease-like"/>
    <property type="match status" value="1"/>
</dbReference>
<name>A0A1I1AKL7_9CLOT</name>
<keyword evidence="2" id="KW-1185">Reference proteome</keyword>
<accession>A0A1I1AKL7</accession>
<dbReference type="Pfam" id="PF09208">
    <property type="entry name" value="Endonuc-MspI"/>
    <property type="match status" value="1"/>
</dbReference>
<evidence type="ECO:0000313" key="1">
    <source>
        <dbReference type="EMBL" id="SFB38565.1"/>
    </source>
</evidence>
<organism evidence="1 2">
    <name type="scientific">Clostridium frigidicarnis</name>
    <dbReference type="NCBI Taxonomy" id="84698"/>
    <lineage>
        <taxon>Bacteria</taxon>
        <taxon>Bacillati</taxon>
        <taxon>Bacillota</taxon>
        <taxon>Clostridia</taxon>
        <taxon>Eubacteriales</taxon>
        <taxon>Clostridiaceae</taxon>
        <taxon>Clostridium</taxon>
    </lineage>
</organism>
<sequence>MCDKIKEAYKKYNIKALHYGEIGDKLGDAYESFVVNVFSDKKYLSMFDKLDENKLDEFIFKSIIIKEKIEVSEIMKIEATNKIPKRDNGGNAKTDVWVKIYTMKGQVINIPISVKQTTVPKVAMAEYDVDTILNETGIKNFEVERLMKKHQCDASAINFSKEEKEILTRELEKDNNKDKLLRWILTMSPEKKYNDIRVPRYLIKFQLKRETLDVIETGVYDIDEYIHHITTDRRGKPAKGGFGTGLAWTYATGSKGRKIQFKG</sequence>
<dbReference type="GO" id="GO:0009307">
    <property type="term" value="P:DNA restriction-modification system"/>
    <property type="evidence" value="ECO:0007669"/>
    <property type="project" value="InterPro"/>
</dbReference>
<dbReference type="InterPro" id="IPR015291">
    <property type="entry name" value="Restrct_endonuc_II_MspI"/>
</dbReference>
<keyword evidence="1" id="KW-0378">Hydrolase</keyword>
<dbReference type="InterPro" id="IPR011335">
    <property type="entry name" value="Restrct_endonuc-II-like"/>
</dbReference>
<dbReference type="GO" id="GO:0009036">
    <property type="term" value="F:type II site-specific deoxyribonuclease activity"/>
    <property type="evidence" value="ECO:0007669"/>
    <property type="project" value="InterPro"/>
</dbReference>
<protein>
    <submittedName>
        <fullName evidence="1">Restriction endonuclease MspI</fullName>
    </submittedName>
</protein>
<gene>
    <name evidence="1" type="ORF">SAMN04488528_103918</name>
</gene>
<dbReference type="EMBL" id="FOKI01000039">
    <property type="protein sequence ID" value="SFB38565.1"/>
    <property type="molecule type" value="Genomic_DNA"/>
</dbReference>
<dbReference type="Proteomes" id="UP000198619">
    <property type="component" value="Unassembled WGS sequence"/>
</dbReference>
<dbReference type="OrthoDB" id="1550365at2"/>
<keyword evidence="1" id="KW-0540">Nuclease</keyword>
<keyword evidence="1" id="KW-0255">Endonuclease</keyword>
<reference evidence="1 2" key="1">
    <citation type="submission" date="2016-10" db="EMBL/GenBank/DDBJ databases">
        <authorList>
            <person name="de Groot N.N."/>
        </authorList>
    </citation>
    <scope>NUCLEOTIDE SEQUENCE [LARGE SCALE GENOMIC DNA]</scope>
    <source>
        <strain evidence="1 2">DSM 12271</strain>
    </source>
</reference>
<dbReference type="GO" id="GO:0003677">
    <property type="term" value="F:DNA binding"/>
    <property type="evidence" value="ECO:0007669"/>
    <property type="project" value="InterPro"/>
</dbReference>
<dbReference type="RefSeq" id="WP_090042790.1">
    <property type="nucleotide sequence ID" value="NZ_FOKI01000039.1"/>
</dbReference>
<proteinExistence type="predicted"/>
<dbReference type="AlphaFoldDB" id="A0A1I1AKL7"/>